<accession>A0ABT5TXB0</accession>
<comment type="caution">
    <text evidence="1">The sequence shown here is derived from an EMBL/GenBank/DDBJ whole genome shotgun (WGS) entry which is preliminary data.</text>
</comment>
<proteinExistence type="predicted"/>
<sequence>MSGLGLDLGAPGVYLVDPQERAALGAVRLDVTGFVGVAPRGPVDRPVAVESWSEYLWLFGGVDDGPGGLGTAVHAFFAQGGSRAFVLRVSPLPRDPHPAARAARSGLRLRLAQPRADGGARPVDLELRAASEGTWGDGLRVEWRFTAASRLTATADGTELTLPPGGTVPLGSLLRVWTGPAPDLRWVEAVGSREDVAGHRARTVALDRPVRHGTLDVDVLTATVTIRDTATDIAREETYRGLGLRTTHPSFARRRLDEESRLVKPGPGWPDRLLPPDARLGPVHAEPAERGADRWADVGAESFLGTVDPRLLPVGGVEPIDPDLIVHGVDRMSLEPELGLLCVPDLLWDAVAPAATVDVPFRPRSSRFGPCPPAPAPLTYRPPAPEATLLHGPAALDAALARQRRVVELAEHQRRFVALLDVPARLGVGDVERWRAAFDSSYAAAYLPELRAAPGGGRVRRLAASAAAAGIIAARERRLGLPPGPANELAADAVSAHPVTDTEHDALHHLDVNVFRAERDGFRLTAAHTLSTVADYRQLSVRRLMTMLRLAVERQGQWLAFEPHTEELRREVRWAVTRLLRDLYRDGAFAGAGEDEAFFVRCDDSVTPRFEQEQGRLVAEIGVAPAVPLEFLLLRLSRDAGGAVTVEG</sequence>
<dbReference type="InterPro" id="IPR052042">
    <property type="entry name" value="Tail_sheath_structural"/>
</dbReference>
<evidence type="ECO:0008006" key="3">
    <source>
        <dbReference type="Google" id="ProtNLM"/>
    </source>
</evidence>
<keyword evidence="2" id="KW-1185">Reference proteome</keyword>
<reference evidence="1" key="1">
    <citation type="submission" date="2023-02" db="EMBL/GenBank/DDBJ databases">
        <title>Georgenia sp.10Sc9-8, isolated from a soil sample collected from the Taklamakan desert.</title>
        <authorList>
            <person name="Liu S."/>
        </authorList>
    </citation>
    <scope>NUCLEOTIDE SEQUENCE</scope>
    <source>
        <strain evidence="1">10Sc9-8</strain>
    </source>
</reference>
<dbReference type="PANTHER" id="PTHR35861">
    <property type="match status" value="1"/>
</dbReference>
<dbReference type="PANTHER" id="PTHR35861:SF1">
    <property type="entry name" value="PHAGE TAIL SHEATH PROTEIN"/>
    <property type="match status" value="1"/>
</dbReference>
<gene>
    <name evidence="1" type="ORF">PU560_09540</name>
</gene>
<evidence type="ECO:0000313" key="2">
    <source>
        <dbReference type="Proteomes" id="UP001165561"/>
    </source>
</evidence>
<name>A0ABT5TXB0_9MICO</name>
<protein>
    <recommendedName>
        <fullName evidence="3">Phage tail sheath protein</fullName>
    </recommendedName>
</protein>
<dbReference type="Proteomes" id="UP001165561">
    <property type="component" value="Unassembled WGS sequence"/>
</dbReference>
<evidence type="ECO:0000313" key="1">
    <source>
        <dbReference type="EMBL" id="MDD9206706.1"/>
    </source>
</evidence>
<dbReference type="Gene3D" id="3.40.50.11780">
    <property type="match status" value="2"/>
</dbReference>
<dbReference type="EMBL" id="JARACI010000957">
    <property type="protein sequence ID" value="MDD9206706.1"/>
    <property type="molecule type" value="Genomic_DNA"/>
</dbReference>
<organism evidence="1 2">
    <name type="scientific">Georgenia halotolerans</name>
    <dbReference type="NCBI Taxonomy" id="3028317"/>
    <lineage>
        <taxon>Bacteria</taxon>
        <taxon>Bacillati</taxon>
        <taxon>Actinomycetota</taxon>
        <taxon>Actinomycetes</taxon>
        <taxon>Micrococcales</taxon>
        <taxon>Bogoriellaceae</taxon>
        <taxon>Georgenia</taxon>
    </lineage>
</organism>